<dbReference type="InterPro" id="IPR007833">
    <property type="entry name" value="Capsule_polysaccharide_synth"/>
</dbReference>
<dbReference type="Proteomes" id="UP000252458">
    <property type="component" value="Unassembled WGS sequence"/>
</dbReference>
<dbReference type="EMBL" id="QMFZ01000029">
    <property type="protein sequence ID" value="RBB35407.1"/>
    <property type="molecule type" value="Genomic_DNA"/>
</dbReference>
<dbReference type="GO" id="GO:0015774">
    <property type="term" value="P:polysaccharide transport"/>
    <property type="evidence" value="ECO:0007669"/>
    <property type="project" value="InterPro"/>
</dbReference>
<keyword evidence="3" id="KW-1185">Reference proteome</keyword>
<name>A0A365QN77_9BURK</name>
<sequence length="667" mass="73238">MRRRTTPAESSASHLAPGGKLHERRSAAANHVLRRRCATYRTALADTGVVIGSGQGSICAGPVLSECDRRVPPLSWFAFEPTAAGEPSLIAMLESLLHANVGSTAQPRTRALMERVLTSDALHVRARIQPLPDAWHSAAGRPRILLIDERTVSHADPCSGRRQRRLGFEAMVQAAQVAHPDAEFWLLPSADRGSGRWMSTLTKLPPGTRRLEVEHSLHEVLGTSDAAYVVAASEGMGALLAGVPLHVFGAPYYAGWGLTHDHLALPPRRRCDSVDRLFETVFLKAASYLDPVTYGRGTLDAVLSFIELQHSVARRFSDLTAVTGVAFQWWKRPFATPYLTAGGGRLRWARRASDVEVGEIAAIWGGRPSAGLHDDIRHVRIEDGFLHSTGLGSDMVAPCSQVIDRLGMYFDSGRPSELTAILNTAEFTDAELQRAAALREAITTYGLTKYNLGRHRPDWVAPAGARVILVSGQVADDASIRLGTQGISTTEALLDEVRARRPDAFIVYKPHPDVLSGNRIGHLGTTAVADVVDPASDLISLIEVADEVHTLSSLSGFDALLRGKEVHTYGLPFYAGWGLTSDAVPQRWRERTLTLDMLVAAVLLRYPVYWDWRLKRFTSAEAVVQRLALTANRPLAAVRSRQVRFLIKVVRWTRNALDHLAWRLRMA</sequence>
<organism evidence="2 3">
    <name type="scientific">Burkholderia reimsis</name>
    <dbReference type="NCBI Taxonomy" id="2234132"/>
    <lineage>
        <taxon>Bacteria</taxon>
        <taxon>Pseudomonadati</taxon>
        <taxon>Pseudomonadota</taxon>
        <taxon>Betaproteobacteria</taxon>
        <taxon>Burkholderiales</taxon>
        <taxon>Burkholderiaceae</taxon>
        <taxon>Burkholderia</taxon>
    </lineage>
</organism>
<reference evidence="2 3" key="1">
    <citation type="submission" date="2018-06" db="EMBL/GenBank/DDBJ databases">
        <title>Draft genome sequence of Burkholderia reimsis strain BE51 isolated from a French agricultural soil.</title>
        <authorList>
            <person name="Esmaeel Q."/>
        </authorList>
    </citation>
    <scope>NUCLEOTIDE SEQUENCE [LARGE SCALE GENOMIC DNA]</scope>
    <source>
        <strain evidence="2 3">BE51</strain>
    </source>
</reference>
<accession>A0A365QN77</accession>
<feature type="region of interest" description="Disordered" evidence="1">
    <location>
        <begin position="1"/>
        <end position="24"/>
    </location>
</feature>
<evidence type="ECO:0000313" key="3">
    <source>
        <dbReference type="Proteomes" id="UP000252458"/>
    </source>
</evidence>
<evidence type="ECO:0000256" key="1">
    <source>
        <dbReference type="SAM" id="MobiDB-lite"/>
    </source>
</evidence>
<evidence type="ECO:0000313" key="2">
    <source>
        <dbReference type="EMBL" id="RBB35407.1"/>
    </source>
</evidence>
<dbReference type="GO" id="GO:0000271">
    <property type="term" value="P:polysaccharide biosynthetic process"/>
    <property type="evidence" value="ECO:0007669"/>
    <property type="project" value="InterPro"/>
</dbReference>
<dbReference type="AlphaFoldDB" id="A0A365QN77"/>
<dbReference type="CDD" id="cd16439">
    <property type="entry name" value="beta_Kdo_transferase_KpsC_2"/>
    <property type="match status" value="1"/>
</dbReference>
<proteinExistence type="predicted"/>
<comment type="caution">
    <text evidence="2">The sequence shown here is derived from an EMBL/GenBank/DDBJ whole genome shotgun (WGS) entry which is preliminary data.</text>
</comment>
<dbReference type="Pfam" id="PF05159">
    <property type="entry name" value="Capsule_synth"/>
    <property type="match status" value="2"/>
</dbReference>
<gene>
    <name evidence="2" type="ORF">DPV79_28540</name>
</gene>
<protein>
    <submittedName>
        <fullName evidence="2">Capsular biosynthesis protein</fullName>
    </submittedName>
</protein>